<dbReference type="Pfam" id="PF13895">
    <property type="entry name" value="Ig_2"/>
    <property type="match status" value="1"/>
</dbReference>
<feature type="domain" description="Ig-like" evidence="11">
    <location>
        <begin position="31"/>
        <end position="132"/>
    </location>
</feature>
<organism evidence="13 14">
    <name type="scientific">Sphaeramia orbicularis</name>
    <name type="common">orbiculate cardinalfish</name>
    <dbReference type="NCBI Taxonomy" id="375764"/>
    <lineage>
        <taxon>Eukaryota</taxon>
        <taxon>Metazoa</taxon>
        <taxon>Chordata</taxon>
        <taxon>Craniata</taxon>
        <taxon>Vertebrata</taxon>
        <taxon>Euteleostomi</taxon>
        <taxon>Actinopterygii</taxon>
        <taxon>Neopterygii</taxon>
        <taxon>Teleostei</taxon>
        <taxon>Neoteleostei</taxon>
        <taxon>Acanthomorphata</taxon>
        <taxon>Gobiaria</taxon>
        <taxon>Kurtiformes</taxon>
        <taxon>Apogonoidei</taxon>
        <taxon>Apogonidae</taxon>
        <taxon>Apogoninae</taxon>
        <taxon>Sphaeramia</taxon>
    </lineage>
</organism>
<dbReference type="GO" id="GO:0050808">
    <property type="term" value="P:synapse organization"/>
    <property type="evidence" value="ECO:0007669"/>
    <property type="project" value="TreeGrafter"/>
</dbReference>
<evidence type="ECO:0000256" key="4">
    <source>
        <dbReference type="ARBA" id="ARBA00023136"/>
    </source>
</evidence>
<dbReference type="CDD" id="cd00096">
    <property type="entry name" value="Ig"/>
    <property type="match status" value="1"/>
</dbReference>
<dbReference type="GO" id="GO:0030424">
    <property type="term" value="C:axon"/>
    <property type="evidence" value="ECO:0007669"/>
    <property type="project" value="TreeGrafter"/>
</dbReference>
<dbReference type="InterPro" id="IPR013320">
    <property type="entry name" value="ConA-like_dom_sf"/>
</dbReference>
<keyword evidence="3" id="KW-0336">GPI-anchor</keyword>
<sequence>MCLSTWIPARLHVCVCVCVCVCMCVSVCTAPANAQIVHSGAACNVKDDNISERIYTIKEGDTLVLQCIVKGHPRPQVRWTKTAGSASDKFQETSIYNETLRIEGIQRVQGGRYYCKADNGVGVAAIKSIRVDVQYLDTPVLTVHQTISDVRGSYYQEKTVFLRCTVNSNPPARFIWKRGNTLIEQSKDNGVDIYEPLYTQGETKVLKLKNLRPKDFADYTCQVSVRNVCNIEDKSVTFRLTNATSPPMIRLSVNDTVVVDPGQDVIITCEVTAGFPPPTVTWSRYPGPLPLSAQVRGPTLILRAVTPADAGFYNCSAVNNVGNPARKNINLVVRSNNLTFQITPDSNKDSESIQMGRDLKLSCHVDATPQDKVNYTWYKNGAPVFNSESLILLRSDPDMAPGTSSLEIVDMKFRDLATYSCVANFPGSRVPELRVDVNISQNSGEVFPPLSVSVVREGGNAELVCLVDGKPPPPILWSRVEKDLLMPSGKPIVETPDGRLRLRNVSRDMMGAYRCQTAPYNGLNIRRREAQVQLSVQYPPVLDPVFQDVRSRNSQMVTLRCTVLRSNPPRLTDIRWFRNGDFIRMPMPDLKETPELKFKLEPTNNGTYECRVSNNAGTSTCTFNVSAQPYNAEFYFDTPNPVRILKGNNYSYNLQWTQKDPEATDRIIGYWISVWKICVQKPEKGVLLSYTISDLRIPLSYEVRLAPVTTYSRGDYISRTIQYSEHHVCGFEDDRICGFSQDRSDVFDWTRQNHLTQNPKRSANTGPETDRSGTKEGYYMYIEASRPRVQGDKARLLSPLFNVTSVRGPKGSGRVPYCVSFYYHMKGKHIGTLNVLLRVRSIASVDSVVWTKSGHQGVDWKKAFFDISPSGPFQIVFEGIRGPSFEGDIAIDDVSITLGKCKQENTVASAGKTGNLHSARHLLKLLLLLESDRGQTN</sequence>
<feature type="chain" id="PRO_5025631387" evidence="9">
    <location>
        <begin position="35"/>
        <end position="937"/>
    </location>
</feature>
<dbReference type="PROSITE" id="PS50835">
    <property type="entry name" value="IG_LIKE"/>
    <property type="match status" value="6"/>
</dbReference>
<evidence type="ECO:0000256" key="3">
    <source>
        <dbReference type="ARBA" id="ARBA00022622"/>
    </source>
</evidence>
<keyword evidence="14" id="KW-1185">Reference proteome</keyword>
<dbReference type="InterPro" id="IPR036179">
    <property type="entry name" value="Ig-like_dom_sf"/>
</dbReference>
<evidence type="ECO:0000259" key="12">
    <source>
        <dbReference type="PROSITE" id="PS50853"/>
    </source>
</evidence>
<evidence type="ECO:0000313" key="14">
    <source>
        <dbReference type="Proteomes" id="UP000472271"/>
    </source>
</evidence>
<dbReference type="InterPro" id="IPR013783">
    <property type="entry name" value="Ig-like_fold"/>
</dbReference>
<feature type="domain" description="Fibronectin type-III" evidence="12">
    <location>
        <begin position="638"/>
        <end position="727"/>
    </location>
</feature>
<dbReference type="GO" id="GO:0005886">
    <property type="term" value="C:plasma membrane"/>
    <property type="evidence" value="ECO:0007669"/>
    <property type="project" value="UniProtKB-SubCell"/>
</dbReference>
<keyword evidence="6" id="KW-0325">Glycoprotein</keyword>
<keyword evidence="7" id="KW-0449">Lipoprotein</keyword>
<dbReference type="InterPro" id="IPR036116">
    <property type="entry name" value="FN3_sf"/>
</dbReference>
<feature type="signal peptide" evidence="9">
    <location>
        <begin position="1"/>
        <end position="34"/>
    </location>
</feature>
<evidence type="ECO:0000313" key="13">
    <source>
        <dbReference type="Ensembl" id="ENSSORP00005044603.1"/>
    </source>
</evidence>
<dbReference type="Ensembl" id="ENSSORT00005045727.1">
    <property type="protein sequence ID" value="ENSSORP00005044603.1"/>
    <property type="gene ID" value="ENSSORG00005020529.1"/>
</dbReference>
<dbReference type="FunFam" id="2.60.40.10:FF:000240">
    <property type="entry name" value="MAM domain containing glycosylphosphatidylinositol anchor 1"/>
    <property type="match status" value="1"/>
</dbReference>
<gene>
    <name evidence="13" type="primary">mdga1</name>
</gene>
<evidence type="ECO:0000256" key="7">
    <source>
        <dbReference type="ARBA" id="ARBA00023288"/>
    </source>
</evidence>
<feature type="domain" description="Ig-like" evidence="11">
    <location>
        <begin position="344"/>
        <end position="438"/>
    </location>
</feature>
<dbReference type="SUPFAM" id="SSF49899">
    <property type="entry name" value="Concanavalin A-like lectins/glucanases"/>
    <property type="match status" value="1"/>
</dbReference>
<dbReference type="Pfam" id="PF13927">
    <property type="entry name" value="Ig_3"/>
    <property type="match status" value="5"/>
</dbReference>
<keyword evidence="8" id="KW-0393">Immunoglobulin domain</keyword>
<dbReference type="Pfam" id="PF00629">
    <property type="entry name" value="MAM"/>
    <property type="match status" value="1"/>
</dbReference>
<accession>A0A673BWT9</accession>
<proteinExistence type="predicted"/>
<dbReference type="InterPro" id="IPR003599">
    <property type="entry name" value="Ig_sub"/>
</dbReference>
<dbReference type="FunFam" id="2.60.120.200:FF:000019">
    <property type="entry name" value="MAM domain containing glycosylphosphatidylinositol anchor 2"/>
    <property type="match status" value="1"/>
</dbReference>
<dbReference type="SMART" id="SM00409">
    <property type="entry name" value="IG"/>
    <property type="match status" value="6"/>
</dbReference>
<evidence type="ECO:0000256" key="5">
    <source>
        <dbReference type="ARBA" id="ARBA00023157"/>
    </source>
</evidence>
<dbReference type="PROSITE" id="PS50853">
    <property type="entry name" value="FN3"/>
    <property type="match status" value="1"/>
</dbReference>
<dbReference type="InterPro" id="IPR050958">
    <property type="entry name" value="Cell_Adh-Cytoskel_Orgn"/>
</dbReference>
<keyword evidence="9" id="KW-0732">Signal</keyword>
<evidence type="ECO:0000259" key="10">
    <source>
        <dbReference type="PROSITE" id="PS50060"/>
    </source>
</evidence>
<dbReference type="GO" id="GO:0008046">
    <property type="term" value="F:axon guidance receptor activity"/>
    <property type="evidence" value="ECO:0007669"/>
    <property type="project" value="TreeGrafter"/>
</dbReference>
<dbReference type="SUPFAM" id="SSF49265">
    <property type="entry name" value="Fibronectin type III"/>
    <property type="match status" value="1"/>
</dbReference>
<dbReference type="Gene3D" id="2.60.120.200">
    <property type="match status" value="1"/>
</dbReference>
<feature type="domain" description="MAM" evidence="10">
    <location>
        <begin position="727"/>
        <end position="903"/>
    </location>
</feature>
<feature type="domain" description="Ig-like" evidence="11">
    <location>
        <begin position="139"/>
        <end position="237"/>
    </location>
</feature>
<reference evidence="13" key="2">
    <citation type="submission" date="2025-08" db="UniProtKB">
        <authorList>
            <consortium name="Ensembl"/>
        </authorList>
    </citation>
    <scope>IDENTIFICATION</scope>
</reference>
<dbReference type="SUPFAM" id="SSF48726">
    <property type="entry name" value="Immunoglobulin"/>
    <property type="match status" value="6"/>
</dbReference>
<dbReference type="PANTHER" id="PTHR45080">
    <property type="entry name" value="CONTACTIN 5"/>
    <property type="match status" value="1"/>
</dbReference>
<comment type="subcellular location">
    <subcellularLocation>
        <location evidence="1">Cell membrane</location>
        <topology evidence="1">Lipid-anchor</topology>
        <topology evidence="1">GPI-anchor</topology>
    </subcellularLocation>
</comment>
<evidence type="ECO:0000259" key="11">
    <source>
        <dbReference type="PROSITE" id="PS50835"/>
    </source>
</evidence>
<evidence type="ECO:0000256" key="6">
    <source>
        <dbReference type="ARBA" id="ARBA00023180"/>
    </source>
</evidence>
<dbReference type="PANTHER" id="PTHR45080:SF35">
    <property type="entry name" value="MAM DOMAIN-CONTAINING GLYCOSYLPHOSPHATIDYLINOSITOL ANCHOR 2"/>
    <property type="match status" value="1"/>
</dbReference>
<dbReference type="SMART" id="SM00137">
    <property type="entry name" value="MAM"/>
    <property type="match status" value="1"/>
</dbReference>
<dbReference type="InterPro" id="IPR007110">
    <property type="entry name" value="Ig-like_dom"/>
</dbReference>
<evidence type="ECO:0000256" key="1">
    <source>
        <dbReference type="ARBA" id="ARBA00004609"/>
    </source>
</evidence>
<dbReference type="InterPro" id="IPR000998">
    <property type="entry name" value="MAM_dom"/>
</dbReference>
<dbReference type="InterPro" id="IPR003598">
    <property type="entry name" value="Ig_sub2"/>
</dbReference>
<dbReference type="GO" id="GO:0043025">
    <property type="term" value="C:neuronal cell body"/>
    <property type="evidence" value="ECO:0007669"/>
    <property type="project" value="TreeGrafter"/>
</dbReference>
<dbReference type="GO" id="GO:0007156">
    <property type="term" value="P:homophilic cell adhesion via plasma membrane adhesion molecules"/>
    <property type="evidence" value="ECO:0007669"/>
    <property type="project" value="TreeGrafter"/>
</dbReference>
<dbReference type="PROSITE" id="PS50060">
    <property type="entry name" value="MAM_2"/>
    <property type="match status" value="1"/>
</dbReference>
<reference evidence="13" key="3">
    <citation type="submission" date="2025-09" db="UniProtKB">
        <authorList>
            <consortium name="Ensembl"/>
        </authorList>
    </citation>
    <scope>IDENTIFICATION</scope>
</reference>
<feature type="domain" description="Ig-like" evidence="11">
    <location>
        <begin position="539"/>
        <end position="626"/>
    </location>
</feature>
<dbReference type="GO" id="GO:0098552">
    <property type="term" value="C:side of membrane"/>
    <property type="evidence" value="ECO:0007669"/>
    <property type="project" value="UniProtKB-KW"/>
</dbReference>
<name>A0A673BWT9_9TELE</name>
<keyword evidence="2" id="KW-1003">Cell membrane</keyword>
<protein>
    <submittedName>
        <fullName evidence="13">MAM domain containing glycosylphosphatidylinositol anchor 1</fullName>
    </submittedName>
</protein>
<evidence type="ECO:0000256" key="9">
    <source>
        <dbReference type="SAM" id="SignalP"/>
    </source>
</evidence>
<dbReference type="SMART" id="SM00408">
    <property type="entry name" value="IGc2"/>
    <property type="match status" value="6"/>
</dbReference>
<evidence type="ECO:0000256" key="8">
    <source>
        <dbReference type="ARBA" id="ARBA00023319"/>
    </source>
</evidence>
<keyword evidence="4" id="KW-0472">Membrane</keyword>
<feature type="domain" description="Ig-like" evidence="11">
    <location>
        <begin position="448"/>
        <end position="535"/>
    </location>
</feature>
<evidence type="ECO:0000256" key="2">
    <source>
        <dbReference type="ARBA" id="ARBA00022475"/>
    </source>
</evidence>
<dbReference type="Proteomes" id="UP000472271">
    <property type="component" value="Chromosome 3"/>
</dbReference>
<reference evidence="13" key="1">
    <citation type="submission" date="2019-06" db="EMBL/GenBank/DDBJ databases">
        <authorList>
            <consortium name="Wellcome Sanger Institute Data Sharing"/>
        </authorList>
    </citation>
    <scope>NUCLEOTIDE SEQUENCE [LARGE SCALE GENOMIC DNA]</scope>
</reference>
<feature type="domain" description="Ig-like" evidence="11">
    <location>
        <begin position="246"/>
        <end position="330"/>
    </location>
</feature>
<keyword evidence="5" id="KW-1015">Disulfide bond</keyword>
<dbReference type="Gene3D" id="2.60.40.10">
    <property type="entry name" value="Immunoglobulins"/>
    <property type="match status" value="6"/>
</dbReference>
<dbReference type="InterPro" id="IPR003961">
    <property type="entry name" value="FN3_dom"/>
</dbReference>
<dbReference type="AlphaFoldDB" id="A0A673BWT9"/>
<dbReference type="FunFam" id="2.60.40.10:FF:000262">
    <property type="entry name" value="MAM domain containing glycosylphosphatidylinositol anchor 1"/>
    <property type="match status" value="1"/>
</dbReference>
<dbReference type="CDD" id="cd06263">
    <property type="entry name" value="MAM"/>
    <property type="match status" value="1"/>
</dbReference>